<protein>
    <submittedName>
        <fullName evidence="1">BQ5605_C020g09092 protein</fullName>
    </submittedName>
</protein>
<name>A0A2X0MJQ9_9BASI</name>
<organism evidence="1 2">
    <name type="scientific">Microbotryum silenes-dioicae</name>
    <dbReference type="NCBI Taxonomy" id="796604"/>
    <lineage>
        <taxon>Eukaryota</taxon>
        <taxon>Fungi</taxon>
        <taxon>Dikarya</taxon>
        <taxon>Basidiomycota</taxon>
        <taxon>Pucciniomycotina</taxon>
        <taxon>Microbotryomycetes</taxon>
        <taxon>Microbotryales</taxon>
        <taxon>Microbotryaceae</taxon>
        <taxon>Microbotryum</taxon>
    </lineage>
</organism>
<gene>
    <name evidence="1" type="primary">BQ5605_C020g09092</name>
    <name evidence="1" type="ORF">BQ5605_C020G09092</name>
</gene>
<keyword evidence="2" id="KW-1185">Reference proteome</keyword>
<evidence type="ECO:0000313" key="1">
    <source>
        <dbReference type="EMBL" id="SGZ17077.1"/>
    </source>
</evidence>
<sequence length="71" mass="7803">MSELDRIELEEVAGGNQRSTADALSEVSRKDDLQLDRWDGMTATSQPARPATLEQSGLARASWTVLDWVGL</sequence>
<dbReference type="Proteomes" id="UP000249464">
    <property type="component" value="Unassembled WGS sequence"/>
</dbReference>
<reference evidence="1 2" key="1">
    <citation type="submission" date="2016-11" db="EMBL/GenBank/DDBJ databases">
        <authorList>
            <person name="Jaros S."/>
            <person name="Januszkiewicz K."/>
            <person name="Wedrychowicz H."/>
        </authorList>
    </citation>
    <scope>NUCLEOTIDE SEQUENCE [LARGE SCALE GENOMIC DNA]</scope>
</reference>
<proteinExistence type="predicted"/>
<dbReference type="EMBL" id="FQNC01000082">
    <property type="protein sequence ID" value="SGZ17077.1"/>
    <property type="molecule type" value="Genomic_DNA"/>
</dbReference>
<accession>A0A2X0MJQ9</accession>
<dbReference type="AlphaFoldDB" id="A0A2X0MJQ9"/>
<evidence type="ECO:0000313" key="2">
    <source>
        <dbReference type="Proteomes" id="UP000249464"/>
    </source>
</evidence>